<dbReference type="InterPro" id="IPR000742">
    <property type="entry name" value="EGF"/>
</dbReference>
<keyword evidence="6 16" id="KW-0732">Signal</keyword>
<dbReference type="InterPro" id="IPR011009">
    <property type="entry name" value="Kinase-like_dom_sf"/>
</dbReference>
<evidence type="ECO:0000313" key="18">
    <source>
        <dbReference type="EMBL" id="TVU05254.1"/>
    </source>
</evidence>
<evidence type="ECO:0000256" key="15">
    <source>
        <dbReference type="SAM" id="Phobius"/>
    </source>
</evidence>
<protein>
    <recommendedName>
        <fullName evidence="17">Protein kinase domain-containing protein</fullName>
    </recommendedName>
</protein>
<dbReference type="InterPro" id="IPR008271">
    <property type="entry name" value="Ser/Thr_kinase_AS"/>
</dbReference>
<evidence type="ECO:0000256" key="7">
    <source>
        <dbReference type="ARBA" id="ARBA00022741"/>
    </source>
</evidence>
<keyword evidence="7 14" id="KW-0547">Nucleotide-binding</keyword>
<dbReference type="PANTHER" id="PTHR27005:SF10">
    <property type="entry name" value="OS08G0501500 PROTEIN"/>
    <property type="match status" value="1"/>
</dbReference>
<keyword evidence="11 15" id="KW-0472">Membrane</keyword>
<evidence type="ECO:0000256" key="3">
    <source>
        <dbReference type="ARBA" id="ARBA00022536"/>
    </source>
</evidence>
<dbReference type="InterPro" id="IPR000719">
    <property type="entry name" value="Prot_kinase_dom"/>
</dbReference>
<dbReference type="Pfam" id="PF13947">
    <property type="entry name" value="GUB_WAK_bind"/>
    <property type="match status" value="1"/>
</dbReference>
<dbReference type="GO" id="GO:0004674">
    <property type="term" value="F:protein serine/threonine kinase activity"/>
    <property type="evidence" value="ECO:0007669"/>
    <property type="project" value="UniProtKB-KW"/>
</dbReference>
<evidence type="ECO:0000313" key="19">
    <source>
        <dbReference type="Proteomes" id="UP000324897"/>
    </source>
</evidence>
<dbReference type="InterPro" id="IPR001881">
    <property type="entry name" value="EGF-like_Ca-bd_dom"/>
</dbReference>
<keyword evidence="12" id="KW-1015">Disulfide bond</keyword>
<dbReference type="Pfam" id="PF07714">
    <property type="entry name" value="PK_Tyr_Ser-Thr"/>
    <property type="match status" value="1"/>
</dbReference>
<keyword evidence="19" id="KW-1185">Reference proteome</keyword>
<dbReference type="SMART" id="SM00220">
    <property type="entry name" value="S_TKc"/>
    <property type="match status" value="1"/>
</dbReference>
<dbReference type="SMART" id="SM00181">
    <property type="entry name" value="EGF"/>
    <property type="match status" value="2"/>
</dbReference>
<organism evidence="18 19">
    <name type="scientific">Eragrostis curvula</name>
    <name type="common">weeping love grass</name>
    <dbReference type="NCBI Taxonomy" id="38414"/>
    <lineage>
        <taxon>Eukaryota</taxon>
        <taxon>Viridiplantae</taxon>
        <taxon>Streptophyta</taxon>
        <taxon>Embryophyta</taxon>
        <taxon>Tracheophyta</taxon>
        <taxon>Spermatophyta</taxon>
        <taxon>Magnoliopsida</taxon>
        <taxon>Liliopsida</taxon>
        <taxon>Poales</taxon>
        <taxon>Poaceae</taxon>
        <taxon>PACMAD clade</taxon>
        <taxon>Chloridoideae</taxon>
        <taxon>Eragrostideae</taxon>
        <taxon>Eragrostidinae</taxon>
        <taxon>Eragrostis</taxon>
    </lineage>
</organism>
<dbReference type="InterPro" id="IPR017441">
    <property type="entry name" value="Protein_kinase_ATP_BS"/>
</dbReference>
<dbReference type="GO" id="GO:0005524">
    <property type="term" value="F:ATP binding"/>
    <property type="evidence" value="ECO:0007669"/>
    <property type="project" value="UniProtKB-UniRule"/>
</dbReference>
<keyword evidence="4" id="KW-0808">Transferase</keyword>
<keyword evidence="10 15" id="KW-1133">Transmembrane helix</keyword>
<evidence type="ECO:0000256" key="14">
    <source>
        <dbReference type="PROSITE-ProRule" id="PRU10141"/>
    </source>
</evidence>
<evidence type="ECO:0000256" key="9">
    <source>
        <dbReference type="ARBA" id="ARBA00022840"/>
    </source>
</evidence>
<dbReference type="Gene3D" id="1.10.510.10">
    <property type="entry name" value="Transferase(Phosphotransferase) domain 1"/>
    <property type="match status" value="1"/>
</dbReference>
<keyword evidence="5 15" id="KW-0812">Transmembrane</keyword>
<dbReference type="Pfam" id="PF07645">
    <property type="entry name" value="EGF_CA"/>
    <property type="match status" value="1"/>
</dbReference>
<evidence type="ECO:0000256" key="12">
    <source>
        <dbReference type="ARBA" id="ARBA00023157"/>
    </source>
</evidence>
<feature type="domain" description="Protein kinase" evidence="17">
    <location>
        <begin position="417"/>
        <end position="683"/>
    </location>
</feature>
<evidence type="ECO:0000256" key="11">
    <source>
        <dbReference type="ARBA" id="ARBA00023136"/>
    </source>
</evidence>
<dbReference type="PANTHER" id="PTHR27005">
    <property type="entry name" value="WALL-ASSOCIATED RECEPTOR KINASE-LIKE 21"/>
    <property type="match status" value="1"/>
</dbReference>
<evidence type="ECO:0000256" key="1">
    <source>
        <dbReference type="ARBA" id="ARBA00004479"/>
    </source>
</evidence>
<dbReference type="GO" id="GO:0005886">
    <property type="term" value="C:plasma membrane"/>
    <property type="evidence" value="ECO:0007669"/>
    <property type="project" value="TreeGrafter"/>
</dbReference>
<gene>
    <name evidence="18" type="ORF">EJB05_48412</name>
</gene>
<dbReference type="InterPro" id="IPR045274">
    <property type="entry name" value="WAK-like"/>
</dbReference>
<keyword evidence="13" id="KW-0325">Glycoprotein</keyword>
<dbReference type="SMART" id="SM00179">
    <property type="entry name" value="EGF_CA"/>
    <property type="match status" value="1"/>
</dbReference>
<feature type="binding site" evidence="14">
    <location>
        <position position="445"/>
    </location>
    <ligand>
        <name>ATP</name>
        <dbReference type="ChEBI" id="CHEBI:30616"/>
    </ligand>
</feature>
<dbReference type="Gene3D" id="3.30.200.20">
    <property type="entry name" value="Phosphorylase Kinase, domain 1"/>
    <property type="match status" value="1"/>
</dbReference>
<evidence type="ECO:0000256" key="16">
    <source>
        <dbReference type="SAM" id="SignalP"/>
    </source>
</evidence>
<dbReference type="Proteomes" id="UP000324897">
    <property type="component" value="Unassembled WGS sequence"/>
</dbReference>
<dbReference type="InterPro" id="IPR001245">
    <property type="entry name" value="Ser-Thr/Tyr_kinase_cat_dom"/>
</dbReference>
<name>A0A5J9T1V1_9POAL</name>
<dbReference type="AlphaFoldDB" id="A0A5J9T1V1"/>
<comment type="subcellular location">
    <subcellularLocation>
        <location evidence="1">Membrane</location>
        <topology evidence="1">Single-pass type I membrane protein</topology>
    </subcellularLocation>
</comment>
<reference evidence="18 19" key="1">
    <citation type="journal article" date="2019" name="Sci. Rep.">
        <title>A high-quality genome of Eragrostis curvula grass provides insights into Poaceae evolution and supports new strategies to enhance forage quality.</title>
        <authorList>
            <person name="Carballo J."/>
            <person name="Santos B.A.C.M."/>
            <person name="Zappacosta D."/>
            <person name="Garbus I."/>
            <person name="Selva J.P."/>
            <person name="Gallo C.A."/>
            <person name="Diaz A."/>
            <person name="Albertini E."/>
            <person name="Caccamo M."/>
            <person name="Echenique V."/>
        </authorList>
    </citation>
    <scope>NUCLEOTIDE SEQUENCE [LARGE SCALE GENOMIC DNA]</scope>
    <source>
        <strain evidence="19">cv. Victoria</strain>
        <tissue evidence="18">Leaf</tissue>
    </source>
</reference>
<dbReference type="InterPro" id="IPR018097">
    <property type="entry name" value="EGF_Ca-bd_CS"/>
</dbReference>
<dbReference type="InterPro" id="IPR049883">
    <property type="entry name" value="NOTCH1_EGF-like"/>
</dbReference>
<dbReference type="OrthoDB" id="4062651at2759"/>
<evidence type="ECO:0000256" key="10">
    <source>
        <dbReference type="ARBA" id="ARBA00022989"/>
    </source>
</evidence>
<comment type="caution">
    <text evidence="18">The sequence shown here is derived from an EMBL/GenBank/DDBJ whole genome shotgun (WGS) entry which is preliminary data.</text>
</comment>
<evidence type="ECO:0000256" key="2">
    <source>
        <dbReference type="ARBA" id="ARBA00022527"/>
    </source>
</evidence>
<dbReference type="CDD" id="cd00054">
    <property type="entry name" value="EGF_CA"/>
    <property type="match status" value="1"/>
</dbReference>
<feature type="signal peptide" evidence="16">
    <location>
        <begin position="1"/>
        <end position="35"/>
    </location>
</feature>
<keyword evidence="9 14" id="KW-0067">ATP-binding</keyword>
<sequence length="750" mass="82107">MEIKIATSAYMGRTPTRRVLFLAVAALFLVPQTLACSSRCGNISIAYPFGIEPGCYKDGFNLTCNRTHHPPKLFLGDGTVEVLEVSIPNGTVQINNTGIKTDINSSRTWGGLRAGGPFFFAPHKNKLLVISCNSTQFTLMGEDNSTITACSTFCPDMGFRRMSNRQIQLVVEDCSGIGCCDAAILKGYTSYNIKLQPPDSPSSEVQSILFIAEMGFYSPSSLLFETHLEALPALLDWVISNSTCHKEVPASECRSSNSFCRNYTSHVYDGYQCSCSAGYEGNPYIPNGCQDINECAIPEVYSCHGICINIPGTFHCRCPDGTNGNASIPGGCIKNYSSGLGLIIGLSVGGGSILMLLGLGLPFMASKIKLYKVQKMKEKFFKQNHGLLLQQLISQKADIGERMLITLAELEKATNNFDKTREIGGGGHGVVYKGILDLHVVAIKKSKIAVQKEISEFINEVAILSQINHRNVVKLLGCCLEAEVPLLVYEFISNGTLYHHLHVEGPASLSWEDRIRIALEVATALAYLHSATTVPVFHRDIKSANILLDDNLTAKVSDFGASRYIPIDQEVATTAVQGTFGYLDPMYYYTGRLTEKSDVFSFGVLLVELVTRKKPFIYRSDDDDSLVSHFASLLTEGKLAEIVDPQVMEEDSGEVQEVAVLAALCTKLGGEDRPTMREVEMTLENLQARKKPCPCNASSNIYDEDQIAAHYMAVEDLLSENAPSVEQSTAQASRMQTTGDEILLEARLPR</sequence>
<keyword evidence="2" id="KW-0723">Serine/threonine-protein kinase</keyword>
<dbReference type="FunFam" id="1.10.510.10:FF:000084">
    <property type="entry name" value="Wall-associated receptor kinase 2"/>
    <property type="match status" value="1"/>
</dbReference>
<dbReference type="GO" id="GO:0007166">
    <property type="term" value="P:cell surface receptor signaling pathway"/>
    <property type="evidence" value="ECO:0007669"/>
    <property type="project" value="InterPro"/>
</dbReference>
<dbReference type="PROSITE" id="PS50011">
    <property type="entry name" value="PROTEIN_KINASE_DOM"/>
    <property type="match status" value="1"/>
</dbReference>
<dbReference type="Gramene" id="TVU05254">
    <property type="protein sequence ID" value="TVU05254"/>
    <property type="gene ID" value="EJB05_48412"/>
</dbReference>
<evidence type="ECO:0000256" key="8">
    <source>
        <dbReference type="ARBA" id="ARBA00022777"/>
    </source>
</evidence>
<dbReference type="GO" id="GO:0030247">
    <property type="term" value="F:polysaccharide binding"/>
    <property type="evidence" value="ECO:0007669"/>
    <property type="project" value="InterPro"/>
</dbReference>
<dbReference type="EMBL" id="RWGY01000051">
    <property type="protein sequence ID" value="TVU05254.1"/>
    <property type="molecule type" value="Genomic_DNA"/>
</dbReference>
<dbReference type="InterPro" id="IPR025287">
    <property type="entry name" value="WAK_GUB"/>
</dbReference>
<dbReference type="FunFam" id="2.10.25.10:FF:000355">
    <property type="entry name" value="Wall-associated receptor kinase 3"/>
    <property type="match status" value="1"/>
</dbReference>
<evidence type="ECO:0000256" key="5">
    <source>
        <dbReference type="ARBA" id="ARBA00022692"/>
    </source>
</evidence>
<dbReference type="SUPFAM" id="SSF57196">
    <property type="entry name" value="EGF/Laminin"/>
    <property type="match status" value="1"/>
</dbReference>
<feature type="chain" id="PRO_5023832190" description="Protein kinase domain-containing protein" evidence="16">
    <location>
        <begin position="36"/>
        <end position="750"/>
    </location>
</feature>
<dbReference type="FunFam" id="3.30.200.20:FF:000043">
    <property type="entry name" value="Wall-associated receptor kinase 2"/>
    <property type="match status" value="1"/>
</dbReference>
<dbReference type="GO" id="GO:0005509">
    <property type="term" value="F:calcium ion binding"/>
    <property type="evidence" value="ECO:0007669"/>
    <property type="project" value="InterPro"/>
</dbReference>
<dbReference type="PROSITE" id="PS00107">
    <property type="entry name" value="PROTEIN_KINASE_ATP"/>
    <property type="match status" value="1"/>
</dbReference>
<evidence type="ECO:0000256" key="6">
    <source>
        <dbReference type="ARBA" id="ARBA00022729"/>
    </source>
</evidence>
<feature type="transmembrane region" description="Helical" evidence="15">
    <location>
        <begin position="340"/>
        <end position="365"/>
    </location>
</feature>
<dbReference type="PROSITE" id="PS01187">
    <property type="entry name" value="EGF_CA"/>
    <property type="match status" value="1"/>
</dbReference>
<keyword evidence="8" id="KW-0418">Kinase</keyword>
<dbReference type="PROSITE" id="PS00108">
    <property type="entry name" value="PROTEIN_KINASE_ST"/>
    <property type="match status" value="1"/>
</dbReference>
<proteinExistence type="predicted"/>
<evidence type="ECO:0000256" key="13">
    <source>
        <dbReference type="ARBA" id="ARBA00023180"/>
    </source>
</evidence>
<evidence type="ECO:0000256" key="4">
    <source>
        <dbReference type="ARBA" id="ARBA00022679"/>
    </source>
</evidence>
<dbReference type="SUPFAM" id="SSF56112">
    <property type="entry name" value="Protein kinase-like (PK-like)"/>
    <property type="match status" value="1"/>
</dbReference>
<keyword evidence="3" id="KW-0245">EGF-like domain</keyword>
<accession>A0A5J9T1V1</accession>
<evidence type="ECO:0000259" key="17">
    <source>
        <dbReference type="PROSITE" id="PS50011"/>
    </source>
</evidence>
<dbReference type="Gene3D" id="2.10.25.10">
    <property type="entry name" value="Laminin"/>
    <property type="match status" value="2"/>
</dbReference>
<dbReference type="InterPro" id="IPR000152">
    <property type="entry name" value="EGF-type_Asp/Asn_hydroxyl_site"/>
</dbReference>
<dbReference type="PROSITE" id="PS00010">
    <property type="entry name" value="ASX_HYDROXYL"/>
    <property type="match status" value="1"/>
</dbReference>